<feature type="transmembrane region" description="Helical" evidence="1">
    <location>
        <begin position="51"/>
        <end position="72"/>
    </location>
</feature>
<proteinExistence type="predicted"/>
<evidence type="ECO:0000256" key="1">
    <source>
        <dbReference type="SAM" id="Phobius"/>
    </source>
</evidence>
<reference evidence="3" key="1">
    <citation type="submission" date="2007-11" db="EMBL/GenBank/DDBJ databases">
        <authorList>
            <consortium name="The Broad Institute Genome Sequencing Platform"/>
            <person name="Volkman S.K."/>
            <person name="Daily J.P."/>
            <person name="Sarr O."/>
            <person name="Ndiaye D."/>
            <person name="Ndir O."/>
            <person name="Mboup S."/>
            <person name="Lukens A."/>
            <person name="Stange-Thomann N."/>
            <person name="Mauceli E."/>
            <person name="Gnerre S."/>
            <person name="Jaffe D."/>
            <person name="Zainoun J."/>
            <person name="Wiegand R.C."/>
            <person name="Birren B."/>
            <person name="Galagan J."/>
            <person name="Lander E."/>
            <person name="Wirth D.F."/>
        </authorList>
    </citation>
    <scope>NUCLEOTIDE SEQUENCE [LARGE SCALE GENOMIC DNA]</scope>
    <source>
        <strain evidence="3">7G8</strain>
    </source>
</reference>
<evidence type="ECO:0000313" key="3">
    <source>
        <dbReference type="Proteomes" id="UP000030688"/>
    </source>
</evidence>
<keyword evidence="1" id="KW-1133">Transmembrane helix</keyword>
<accession>W7F962</accession>
<sequence>MYSLNNYIKDIFIYIEETNIYLSMFHLNYIFQFSNTNQYSYIERYEFYNSFQMFFFFFFFFFFYLNMFIILLKNIK</sequence>
<keyword evidence="1" id="KW-0472">Membrane</keyword>
<feature type="transmembrane region" description="Helical" evidence="1">
    <location>
        <begin position="12"/>
        <end position="31"/>
    </location>
</feature>
<gene>
    <name evidence="2" type="ORF">PFBG_03900</name>
</gene>
<organism evidence="2 3">
    <name type="scientific">Plasmodium falciparum (isolate 7G8)</name>
    <dbReference type="NCBI Taxonomy" id="57266"/>
    <lineage>
        <taxon>Eukaryota</taxon>
        <taxon>Sar</taxon>
        <taxon>Alveolata</taxon>
        <taxon>Apicomplexa</taxon>
        <taxon>Aconoidasida</taxon>
        <taxon>Haemosporida</taxon>
        <taxon>Plasmodiidae</taxon>
        <taxon>Plasmodium</taxon>
        <taxon>Plasmodium (Laverania)</taxon>
    </lineage>
</organism>
<protein>
    <submittedName>
        <fullName evidence="2">Uncharacterized protein</fullName>
    </submittedName>
</protein>
<dbReference type="Proteomes" id="UP000030688">
    <property type="component" value="Unassembled WGS sequence"/>
</dbReference>
<evidence type="ECO:0000313" key="2">
    <source>
        <dbReference type="EMBL" id="EUR68669.1"/>
    </source>
</evidence>
<reference evidence="2 3" key="2">
    <citation type="submission" date="2013-02" db="EMBL/GenBank/DDBJ databases">
        <title>The Genome Sequence of Plasmodium falciparum 7G8.</title>
        <authorList>
            <consortium name="The Broad Institute Genome Sequencing Platform"/>
            <consortium name="The Broad Institute Genome Sequencing Center for Infectious Disease"/>
            <person name="Neafsey D."/>
            <person name="Cheeseman I."/>
            <person name="Volkman S."/>
            <person name="Adams J."/>
            <person name="Walker B."/>
            <person name="Young S.K."/>
            <person name="Zeng Q."/>
            <person name="Gargeya S."/>
            <person name="Fitzgerald M."/>
            <person name="Haas B."/>
            <person name="Abouelleil A."/>
            <person name="Alvarado L."/>
            <person name="Arachchi H.M."/>
            <person name="Berlin A.M."/>
            <person name="Chapman S.B."/>
            <person name="Dewar J."/>
            <person name="Goldberg J."/>
            <person name="Griggs A."/>
            <person name="Gujja S."/>
            <person name="Hansen M."/>
            <person name="Howarth C."/>
            <person name="Imamovic A."/>
            <person name="Larimer J."/>
            <person name="McCowan C."/>
            <person name="Murphy C."/>
            <person name="Neiman D."/>
            <person name="Pearson M."/>
            <person name="Priest M."/>
            <person name="Roberts A."/>
            <person name="Saif S."/>
            <person name="Shea T."/>
            <person name="Sisk P."/>
            <person name="Sykes S."/>
            <person name="Wortman J."/>
            <person name="Nusbaum C."/>
            <person name="Birren B."/>
        </authorList>
    </citation>
    <scope>NUCLEOTIDE SEQUENCE [LARGE SCALE GENOMIC DNA]</scope>
    <source>
        <strain evidence="2 3">7G8</strain>
    </source>
</reference>
<keyword evidence="1" id="KW-0812">Transmembrane</keyword>
<name>W7F962_PLAF8</name>
<dbReference type="EMBL" id="KE123628">
    <property type="protein sequence ID" value="EUR68669.1"/>
    <property type="molecule type" value="Genomic_DNA"/>
</dbReference>
<dbReference type="AlphaFoldDB" id="W7F962"/>